<name>A0A2P7B094_9HYPH</name>
<dbReference type="SUPFAM" id="SSF141868">
    <property type="entry name" value="EAL domain-like"/>
    <property type="match status" value="1"/>
</dbReference>
<dbReference type="SMART" id="SM00267">
    <property type="entry name" value="GGDEF"/>
    <property type="match status" value="1"/>
</dbReference>
<dbReference type="GO" id="GO:0016020">
    <property type="term" value="C:membrane"/>
    <property type="evidence" value="ECO:0007669"/>
    <property type="project" value="UniProtKB-UniRule"/>
</dbReference>
<dbReference type="SUPFAM" id="SSF55073">
    <property type="entry name" value="Nucleotide cyclase"/>
    <property type="match status" value="1"/>
</dbReference>
<dbReference type="InterPro" id="IPR000014">
    <property type="entry name" value="PAS"/>
</dbReference>
<evidence type="ECO:0000313" key="5">
    <source>
        <dbReference type="EMBL" id="PSH59888.1"/>
    </source>
</evidence>
<dbReference type="EMBL" id="PGGN01000001">
    <property type="protein sequence ID" value="PSH59888.1"/>
    <property type="molecule type" value="Genomic_DNA"/>
</dbReference>
<keyword evidence="1" id="KW-0812">Transmembrane</keyword>
<keyword evidence="1" id="KW-1133">Transmembrane helix</keyword>
<dbReference type="InterPro" id="IPR005330">
    <property type="entry name" value="MHYT_dom"/>
</dbReference>
<dbReference type="Gene3D" id="3.20.20.450">
    <property type="entry name" value="EAL domain"/>
    <property type="match status" value="1"/>
</dbReference>
<feature type="domain" description="MHYT" evidence="4">
    <location>
        <begin position="12"/>
        <end position="197"/>
    </location>
</feature>
<dbReference type="AlphaFoldDB" id="A0A2P7B094"/>
<feature type="domain" description="EAL" evidence="2">
    <location>
        <begin position="535"/>
        <end position="785"/>
    </location>
</feature>
<dbReference type="PANTHER" id="PTHR44757:SF2">
    <property type="entry name" value="BIOFILM ARCHITECTURE MAINTENANCE PROTEIN MBAA"/>
    <property type="match status" value="1"/>
</dbReference>
<dbReference type="PROSITE" id="PS50883">
    <property type="entry name" value="EAL"/>
    <property type="match status" value="1"/>
</dbReference>
<dbReference type="InterPro" id="IPR052155">
    <property type="entry name" value="Biofilm_reg_signaling"/>
</dbReference>
<dbReference type="OrthoDB" id="9814202at2"/>
<dbReference type="NCBIfam" id="TIGR00229">
    <property type="entry name" value="sensory_box"/>
    <property type="match status" value="1"/>
</dbReference>
<reference evidence="6" key="1">
    <citation type="submission" date="2017-11" db="EMBL/GenBank/DDBJ databases">
        <authorList>
            <person name="Kuznetsova I."/>
            <person name="Sazanova A."/>
            <person name="Chirak E."/>
            <person name="Safronova V."/>
            <person name="Willems A."/>
        </authorList>
    </citation>
    <scope>NUCLEOTIDE SEQUENCE [LARGE SCALE GENOMIC DNA]</scope>
    <source>
        <strain evidence="6">PEPV15</strain>
    </source>
</reference>
<dbReference type="GO" id="GO:0003824">
    <property type="term" value="F:catalytic activity"/>
    <property type="evidence" value="ECO:0007669"/>
    <property type="project" value="UniProtKB-ARBA"/>
</dbReference>
<proteinExistence type="predicted"/>
<feature type="transmembrane region" description="Helical" evidence="1">
    <location>
        <begin position="173"/>
        <end position="194"/>
    </location>
</feature>
<dbReference type="Pfam" id="PF00563">
    <property type="entry name" value="EAL"/>
    <property type="match status" value="1"/>
</dbReference>
<protein>
    <submittedName>
        <fullName evidence="5">Bifunctional diguanylate cyclase/phosphodiesterase</fullName>
    </submittedName>
</protein>
<evidence type="ECO:0000313" key="6">
    <source>
        <dbReference type="Proteomes" id="UP000241158"/>
    </source>
</evidence>
<dbReference type="InterPro" id="IPR029787">
    <property type="entry name" value="Nucleotide_cyclase"/>
</dbReference>
<feature type="transmembrane region" description="Helical" evidence="1">
    <location>
        <begin position="47"/>
        <end position="70"/>
    </location>
</feature>
<organism evidence="5 6">
    <name type="scientific">Phyllobacterium endophyticum</name>
    <dbReference type="NCBI Taxonomy" id="1149773"/>
    <lineage>
        <taxon>Bacteria</taxon>
        <taxon>Pseudomonadati</taxon>
        <taxon>Pseudomonadota</taxon>
        <taxon>Alphaproteobacteria</taxon>
        <taxon>Hyphomicrobiales</taxon>
        <taxon>Phyllobacteriaceae</taxon>
        <taxon>Phyllobacterium</taxon>
    </lineage>
</organism>
<dbReference type="PROSITE" id="PS50924">
    <property type="entry name" value="MHYT"/>
    <property type="match status" value="1"/>
</dbReference>
<feature type="transmembrane region" description="Helical" evidence="1">
    <location>
        <begin position="76"/>
        <end position="99"/>
    </location>
</feature>
<dbReference type="InterPro" id="IPR035919">
    <property type="entry name" value="EAL_sf"/>
</dbReference>
<dbReference type="InterPro" id="IPR001633">
    <property type="entry name" value="EAL_dom"/>
</dbReference>
<dbReference type="InterPro" id="IPR043128">
    <property type="entry name" value="Rev_trsase/Diguanyl_cyclase"/>
</dbReference>
<dbReference type="Pfam" id="PF03707">
    <property type="entry name" value="MHYT"/>
    <property type="match status" value="2"/>
</dbReference>
<feature type="transmembrane region" description="Helical" evidence="1">
    <location>
        <begin position="111"/>
        <end position="132"/>
    </location>
</feature>
<keyword evidence="6" id="KW-1185">Reference proteome</keyword>
<feature type="domain" description="GGDEF" evidence="3">
    <location>
        <begin position="393"/>
        <end position="526"/>
    </location>
</feature>
<dbReference type="Pfam" id="PF00990">
    <property type="entry name" value="GGDEF"/>
    <property type="match status" value="1"/>
</dbReference>
<accession>A0A2P7B094</accession>
<dbReference type="FunFam" id="3.30.70.270:FF:000001">
    <property type="entry name" value="Diguanylate cyclase domain protein"/>
    <property type="match status" value="1"/>
</dbReference>
<feature type="transmembrane region" description="Helical" evidence="1">
    <location>
        <begin position="16"/>
        <end position="35"/>
    </location>
</feature>
<dbReference type="PROSITE" id="PS50887">
    <property type="entry name" value="GGDEF"/>
    <property type="match status" value="1"/>
</dbReference>
<feature type="transmembrane region" description="Helical" evidence="1">
    <location>
        <begin position="144"/>
        <end position="164"/>
    </location>
</feature>
<dbReference type="RefSeq" id="WP_106715193.1">
    <property type="nucleotide sequence ID" value="NZ_JACHXT010000002.1"/>
</dbReference>
<sequence length="807" mass="86687">MLSVYNCIVNEHDFRLVLLAAAVCTLASFSAVNLLRHARRALHKRFWIGVAALACGFGIWATHFIAMLAFSPGLPHGYNIVLTSLSLIIAIAMTGLGTYFAIVNERANADLAGGATIGAGIAAMHFTGMAAFEVEGHMAWDPALVVTAVLAGILFAACAVRVALIKGSMANRLLATALLTLAICAHHFIAMGAASITPDSTIVVPAGTIASGPLALAIAMGSVVILSTSLTGIGIDIRGRRRAREMERMRKLVNAAVEGLVICDGETIVTANDSFAELIGMSSRSLVGLPLGTFLTDAVLGSKLRGDQNESFEAELIAASGVSISVELIARAVDFGETQHRAIAVRDLRSRKEAEAHISYLAHHDALTGLPNRRSFNTRLDQQVAAADINNGNYVALFCLDLDRFKEANDLFGHAAGDEILQSVARTISQLLGQNEMLARLGGDEFAIIVPGIVTPSAASRLAEQILDALHSENRNSRAGWMVSTSIGIAIFPIDGNDRETLLNHADQALYRAKAEGRNTFRFFEASMGVEAKSRRLIEQELRQALMRNELKMVYQPQMQIDTGEVTGFEALMRWHNARLGEIPPTSFIPIAEESGIILQLGEWALFVACQEAASWEKPLSVAVNVSAIQLYSHDFPQKVHSVLLRTGLAPYRLELEITETSLIKDTNRALAALRHLKSLGVRIAMDDFGTGYSSLSNVRAFPFDMIKIDRSFIKSVDKNAQGAAIVKAVLGLGRGLGLPVLAEGIETPDELEFLAGESCAAGQGFYLGQPGPIENFKHLISSTASFAGGMQSVDVIPETVRRQIPS</sequence>
<evidence type="ECO:0000256" key="1">
    <source>
        <dbReference type="PROSITE-ProRule" id="PRU00244"/>
    </source>
</evidence>
<dbReference type="CDD" id="cd01948">
    <property type="entry name" value="EAL"/>
    <property type="match status" value="1"/>
</dbReference>
<dbReference type="Proteomes" id="UP000241158">
    <property type="component" value="Unassembled WGS sequence"/>
</dbReference>
<dbReference type="Gene3D" id="3.30.450.20">
    <property type="entry name" value="PAS domain"/>
    <property type="match status" value="1"/>
</dbReference>
<dbReference type="SUPFAM" id="SSF55785">
    <property type="entry name" value="PYP-like sensor domain (PAS domain)"/>
    <property type="match status" value="1"/>
</dbReference>
<dbReference type="NCBIfam" id="TIGR00254">
    <property type="entry name" value="GGDEF"/>
    <property type="match status" value="1"/>
</dbReference>
<evidence type="ECO:0000259" key="2">
    <source>
        <dbReference type="PROSITE" id="PS50883"/>
    </source>
</evidence>
<dbReference type="InterPro" id="IPR035965">
    <property type="entry name" value="PAS-like_dom_sf"/>
</dbReference>
<dbReference type="CDD" id="cd01949">
    <property type="entry name" value="GGDEF"/>
    <property type="match status" value="1"/>
</dbReference>
<evidence type="ECO:0000259" key="3">
    <source>
        <dbReference type="PROSITE" id="PS50887"/>
    </source>
</evidence>
<evidence type="ECO:0000259" key="4">
    <source>
        <dbReference type="PROSITE" id="PS50924"/>
    </source>
</evidence>
<comment type="caution">
    <text evidence="5">The sequence shown here is derived from an EMBL/GenBank/DDBJ whole genome shotgun (WGS) entry which is preliminary data.</text>
</comment>
<dbReference type="InterPro" id="IPR000160">
    <property type="entry name" value="GGDEF_dom"/>
</dbReference>
<dbReference type="SMART" id="SM00052">
    <property type="entry name" value="EAL"/>
    <property type="match status" value="1"/>
</dbReference>
<dbReference type="Pfam" id="PF13426">
    <property type="entry name" value="PAS_9"/>
    <property type="match status" value="1"/>
</dbReference>
<feature type="transmembrane region" description="Helical" evidence="1">
    <location>
        <begin position="214"/>
        <end position="235"/>
    </location>
</feature>
<gene>
    <name evidence="5" type="ORF">CU100_03800</name>
</gene>
<dbReference type="PANTHER" id="PTHR44757">
    <property type="entry name" value="DIGUANYLATE CYCLASE DGCP"/>
    <property type="match status" value="1"/>
</dbReference>
<keyword evidence="1" id="KW-0472">Membrane</keyword>
<dbReference type="Gene3D" id="3.30.70.270">
    <property type="match status" value="1"/>
</dbReference>